<dbReference type="AlphaFoldDB" id="A0A3S4GS59"/>
<evidence type="ECO:0000313" key="3">
    <source>
        <dbReference type="Proteomes" id="UP000270743"/>
    </source>
</evidence>
<keyword evidence="3" id="KW-1185">Reference proteome</keyword>
<evidence type="ECO:0000256" key="1">
    <source>
        <dbReference type="SAM" id="SignalP"/>
    </source>
</evidence>
<keyword evidence="1" id="KW-0732">Signal</keyword>
<protein>
    <submittedName>
        <fullName evidence="2">Uncharacterized protein</fullName>
    </submittedName>
</protein>
<dbReference type="EMBL" id="UZWE01000039">
    <property type="protein sequence ID" value="VDS09604.1"/>
    <property type="molecule type" value="Genomic_DNA"/>
</dbReference>
<reference evidence="2 3" key="1">
    <citation type="submission" date="2018-12" db="EMBL/GenBank/DDBJ databases">
        <authorList>
            <person name="Criscuolo A."/>
        </authorList>
    </citation>
    <scope>NUCLEOTIDE SEQUENCE [LARGE SCALE GENOMIC DNA]</scope>
    <source>
        <strain evidence="2">ACIP1116241</strain>
    </source>
</reference>
<organism evidence="2 3">
    <name type="scientific">Paracoccus haematequi</name>
    <dbReference type="NCBI Taxonomy" id="2491866"/>
    <lineage>
        <taxon>Bacteria</taxon>
        <taxon>Pseudomonadati</taxon>
        <taxon>Pseudomonadota</taxon>
        <taxon>Alphaproteobacteria</taxon>
        <taxon>Rhodobacterales</taxon>
        <taxon>Paracoccaceae</taxon>
        <taxon>Paracoccus</taxon>
    </lineage>
</organism>
<feature type="signal peptide" evidence="1">
    <location>
        <begin position="1"/>
        <end position="22"/>
    </location>
</feature>
<accession>A0A3S4GS59</accession>
<dbReference type="Proteomes" id="UP000270743">
    <property type="component" value="Unassembled WGS sequence"/>
</dbReference>
<proteinExistence type="predicted"/>
<name>A0A3S4GS59_9RHOB</name>
<sequence length="187" mass="18756">MVPTPKAALMLAIVLAGGPAIAQMDEEQLCVNQCMFHHGPASSPAYAACVARQCSGGGSEAPAQDRAVAPRWITHSAGGAHSAAIHLGDRSLNYICQRGGKALIGVAGLGGSAQGTRISVDGRAYSQSFIAQNGILYTTADSGSPLLRALMSGSGVEVASAGRRAGFPLTGSRAAIAQAAAACGIRP</sequence>
<gene>
    <name evidence="2" type="ORF">PARHAE_02807</name>
</gene>
<feature type="chain" id="PRO_5018569963" evidence="1">
    <location>
        <begin position="23"/>
        <end position="187"/>
    </location>
</feature>
<evidence type="ECO:0000313" key="2">
    <source>
        <dbReference type="EMBL" id="VDS09604.1"/>
    </source>
</evidence>